<dbReference type="RefSeq" id="WP_056984027.1">
    <property type="nucleotide sequence ID" value="NZ_AZGE01000003.1"/>
</dbReference>
<comment type="caution">
    <text evidence="2">The sequence shown here is derived from an EMBL/GenBank/DDBJ whole genome shotgun (WGS) entry which is preliminary data.</text>
</comment>
<dbReference type="InterPro" id="IPR037284">
    <property type="entry name" value="SUF_FeS_clus_asmbl_SufBD_sf"/>
</dbReference>
<dbReference type="EMBL" id="AZGE01000003">
    <property type="protein sequence ID" value="KRM16424.1"/>
    <property type="molecule type" value="Genomic_DNA"/>
</dbReference>
<gene>
    <name evidence="2" type="ORF">FC49_GL001121</name>
</gene>
<evidence type="ECO:0000313" key="2">
    <source>
        <dbReference type="EMBL" id="KRM16424.1"/>
    </source>
</evidence>
<dbReference type="InterPro" id="IPR000825">
    <property type="entry name" value="SUF_FeS_clus_asmbl_SufBD_core"/>
</dbReference>
<dbReference type="Proteomes" id="UP000050973">
    <property type="component" value="Unassembled WGS sequence"/>
</dbReference>
<dbReference type="GO" id="GO:0016226">
    <property type="term" value="P:iron-sulfur cluster assembly"/>
    <property type="evidence" value="ECO:0007669"/>
    <property type="project" value="InterPro"/>
</dbReference>
<organism evidence="2 3">
    <name type="scientific">Limosilactobacillus oris DSM 4864</name>
    <dbReference type="NCBI Taxonomy" id="1423779"/>
    <lineage>
        <taxon>Bacteria</taxon>
        <taxon>Bacillati</taxon>
        <taxon>Bacillota</taxon>
        <taxon>Bacilli</taxon>
        <taxon>Lactobacillales</taxon>
        <taxon>Lactobacillaceae</taxon>
        <taxon>Limosilactobacillus</taxon>
    </lineage>
</organism>
<reference evidence="2 3" key="1">
    <citation type="journal article" date="2015" name="Genome Announc.">
        <title>Expanding the biotechnology potential of lactobacilli through comparative genomics of 213 strains and associated genera.</title>
        <authorList>
            <person name="Sun Z."/>
            <person name="Harris H.M."/>
            <person name="McCann A."/>
            <person name="Guo C."/>
            <person name="Argimon S."/>
            <person name="Zhang W."/>
            <person name="Yang X."/>
            <person name="Jeffery I.B."/>
            <person name="Cooney J.C."/>
            <person name="Kagawa T.F."/>
            <person name="Liu W."/>
            <person name="Song Y."/>
            <person name="Salvetti E."/>
            <person name="Wrobel A."/>
            <person name="Rasinkangas P."/>
            <person name="Parkhill J."/>
            <person name="Rea M.C."/>
            <person name="O'Sullivan O."/>
            <person name="Ritari J."/>
            <person name="Douillard F.P."/>
            <person name="Paul Ross R."/>
            <person name="Yang R."/>
            <person name="Briner A.E."/>
            <person name="Felis G.E."/>
            <person name="de Vos W.M."/>
            <person name="Barrangou R."/>
            <person name="Klaenhammer T.R."/>
            <person name="Caufield P.W."/>
            <person name="Cui Y."/>
            <person name="Zhang H."/>
            <person name="O'Toole P.W."/>
        </authorList>
    </citation>
    <scope>NUCLEOTIDE SEQUENCE [LARGE SCALE GENOMIC DNA]</scope>
    <source>
        <strain evidence="2 3">DSM 4864</strain>
    </source>
</reference>
<evidence type="ECO:0000259" key="1">
    <source>
        <dbReference type="Pfam" id="PF01458"/>
    </source>
</evidence>
<dbReference type="SUPFAM" id="SSF101960">
    <property type="entry name" value="Stabilizer of iron transporter SufD"/>
    <property type="match status" value="1"/>
</dbReference>
<dbReference type="AlphaFoldDB" id="A0A0R1WEU9"/>
<dbReference type="Pfam" id="PF01458">
    <property type="entry name" value="SUFBD_core"/>
    <property type="match status" value="1"/>
</dbReference>
<sequence length="303" mass="32955">MTVKKQAGKAEPDWLQKKRQLATLLQSHFPVLPGQEQWLPWQPTSCTGQENEGWLRHAGTYTALPLEEAVWDYSELLQENLMEKALRWQDNQLFAGHLANIDGGQFIYVPDDCQLTVPLEFTGRGCLANPHNVIIVGARSQVTIAERLMVKSAQGLFAGTEILLGAGARVEYRQANDLRAPVVYTAVHAYQAHGAMLDLHLVVANQGAVTVSASNFLDGAGSEWTTTALLDPGDTGQLRFIPVADGFGQGSHADLTTYINDQGQGQVKLTPFKTGSGEPLPLKSMVIRKSGAAKWPLSLTGVQ</sequence>
<feature type="domain" description="SUF system FeS cluster assembly SufBD core" evidence="1">
    <location>
        <begin position="126"/>
        <end position="228"/>
    </location>
</feature>
<protein>
    <recommendedName>
        <fullName evidence="1">SUF system FeS cluster assembly SufBD core domain-containing protein</fullName>
    </recommendedName>
</protein>
<dbReference type="PATRIC" id="fig|1423779.3.peg.1155"/>
<evidence type="ECO:0000313" key="3">
    <source>
        <dbReference type="Proteomes" id="UP000050973"/>
    </source>
</evidence>
<accession>A0A0R1WEU9</accession>
<proteinExistence type="predicted"/>
<name>A0A0R1WEU9_9LACO</name>